<proteinExistence type="predicted"/>
<dbReference type="InterPro" id="IPR002625">
    <property type="entry name" value="Smr_dom"/>
</dbReference>
<dbReference type="PANTHER" id="PTHR35562:SF2">
    <property type="entry name" value="DNA ENDONUCLEASE SMRA-RELATED"/>
    <property type="match status" value="1"/>
</dbReference>
<dbReference type="AlphaFoldDB" id="A0A494W7C9"/>
<dbReference type="Gene3D" id="3.30.1370.110">
    <property type="match status" value="1"/>
</dbReference>
<dbReference type="Proteomes" id="UP000279959">
    <property type="component" value="Chromosome"/>
</dbReference>
<evidence type="ECO:0000313" key="3">
    <source>
        <dbReference type="Proteomes" id="UP000279959"/>
    </source>
</evidence>
<dbReference type="KEGG" id="sami:SAMIE_1000110"/>
<dbReference type="EMBL" id="AP018664">
    <property type="protein sequence ID" value="BBD96510.1"/>
    <property type="molecule type" value="Genomic_DNA"/>
</dbReference>
<evidence type="ECO:0000313" key="2">
    <source>
        <dbReference type="EMBL" id="BBD96510.1"/>
    </source>
</evidence>
<dbReference type="PANTHER" id="PTHR35562">
    <property type="entry name" value="DNA ENDONUCLEASE SMRA-RELATED"/>
    <property type="match status" value="1"/>
</dbReference>
<name>A0A494W7C9_9SPHN</name>
<gene>
    <name evidence="2" type="ORF">SAMIE_1000110</name>
</gene>
<accession>A0A494W7C9</accession>
<evidence type="ECO:0000259" key="1">
    <source>
        <dbReference type="PROSITE" id="PS50828"/>
    </source>
</evidence>
<dbReference type="Pfam" id="PF01713">
    <property type="entry name" value="Smr"/>
    <property type="match status" value="1"/>
</dbReference>
<organism evidence="2 3">
    <name type="scientific">Sphingobium amiense</name>
    <dbReference type="NCBI Taxonomy" id="135719"/>
    <lineage>
        <taxon>Bacteria</taxon>
        <taxon>Pseudomonadati</taxon>
        <taxon>Pseudomonadota</taxon>
        <taxon>Alphaproteobacteria</taxon>
        <taxon>Sphingomonadales</taxon>
        <taxon>Sphingomonadaceae</taxon>
        <taxon>Sphingobium</taxon>
    </lineage>
</organism>
<dbReference type="RefSeq" id="WP_066703708.1">
    <property type="nucleotide sequence ID" value="NZ_AP018664.1"/>
</dbReference>
<dbReference type="SUPFAM" id="SSF160443">
    <property type="entry name" value="SMR domain-like"/>
    <property type="match status" value="1"/>
</dbReference>
<sequence length="181" mass="19670">MARRRLSPEEEALWQALSRTVRPMHRVRRAAPPAPVETPAPSTALPASWLTKPVAPAASAPPARTPAAVLDTGWERRIRSGAVSPDMSIDLHGHTLAMAHARLHQALGDAVARDVRVLLVVTGKPPKTKGLNDPPQRGAIRAEIGHWLETSPFADRIASVRIAHPRHGGDGALYLILRRRK</sequence>
<reference evidence="2 3" key="1">
    <citation type="submission" date="2018-05" db="EMBL/GenBank/DDBJ databases">
        <title>Complete Genome Sequence of the Nonylphenol-Degrading Bacterium Sphingobium amiense DSM 16289T.</title>
        <authorList>
            <person name="Ootsuka M."/>
            <person name="Nishizawa T."/>
            <person name="Ohta H."/>
        </authorList>
    </citation>
    <scope>NUCLEOTIDE SEQUENCE [LARGE SCALE GENOMIC DNA]</scope>
    <source>
        <strain evidence="2 3">DSM 16289</strain>
    </source>
</reference>
<dbReference type="InterPro" id="IPR036063">
    <property type="entry name" value="Smr_dom_sf"/>
</dbReference>
<protein>
    <submittedName>
        <fullName evidence="2">DNA mismatch repair protein MutS</fullName>
    </submittedName>
</protein>
<keyword evidence="3" id="KW-1185">Reference proteome</keyword>
<feature type="domain" description="Smr" evidence="1">
    <location>
        <begin position="89"/>
        <end position="178"/>
    </location>
</feature>
<dbReference type="PROSITE" id="PS50828">
    <property type="entry name" value="SMR"/>
    <property type="match status" value="1"/>
</dbReference>